<evidence type="ECO:0000313" key="2">
    <source>
        <dbReference type="EMBL" id="KIJ23563.1"/>
    </source>
</evidence>
<dbReference type="AlphaFoldDB" id="A0A0C9T3W8"/>
<organism evidence="2 3">
    <name type="scientific">Sphaerobolus stellatus (strain SS14)</name>
    <dbReference type="NCBI Taxonomy" id="990650"/>
    <lineage>
        <taxon>Eukaryota</taxon>
        <taxon>Fungi</taxon>
        <taxon>Dikarya</taxon>
        <taxon>Basidiomycota</taxon>
        <taxon>Agaricomycotina</taxon>
        <taxon>Agaricomycetes</taxon>
        <taxon>Phallomycetidae</taxon>
        <taxon>Geastrales</taxon>
        <taxon>Sphaerobolaceae</taxon>
        <taxon>Sphaerobolus</taxon>
    </lineage>
</organism>
<evidence type="ECO:0000256" key="1">
    <source>
        <dbReference type="SAM" id="MobiDB-lite"/>
    </source>
</evidence>
<protein>
    <submittedName>
        <fullName evidence="2">Uncharacterized protein</fullName>
    </submittedName>
</protein>
<feature type="region of interest" description="Disordered" evidence="1">
    <location>
        <begin position="39"/>
        <end position="94"/>
    </location>
</feature>
<dbReference type="EMBL" id="KN837637">
    <property type="protein sequence ID" value="KIJ23563.1"/>
    <property type="molecule type" value="Genomic_DNA"/>
</dbReference>
<dbReference type="HOGENOM" id="CLU_1928957_0_0_1"/>
<evidence type="ECO:0000313" key="3">
    <source>
        <dbReference type="Proteomes" id="UP000054279"/>
    </source>
</evidence>
<keyword evidence="3" id="KW-1185">Reference proteome</keyword>
<gene>
    <name evidence="2" type="ORF">M422DRAFT_275832</name>
</gene>
<feature type="compositionally biased region" description="Basic and acidic residues" evidence="1">
    <location>
        <begin position="50"/>
        <end position="76"/>
    </location>
</feature>
<sequence>MCHIWQSVVDTYWEVVREWIVAKMKEWLEVIARQEEREEEANRLKKMAGMKRDERVKKKLEERKQKRLEKDVGDLTKKKKKYSQNPKSVPTMVELDEDRDREVRIITANRKMLLERGIDIVEEDSLQASHM</sequence>
<proteinExistence type="predicted"/>
<accession>A0A0C9T3W8</accession>
<dbReference type="Proteomes" id="UP000054279">
    <property type="component" value="Unassembled WGS sequence"/>
</dbReference>
<reference evidence="2 3" key="1">
    <citation type="submission" date="2014-06" db="EMBL/GenBank/DDBJ databases">
        <title>Evolutionary Origins and Diversification of the Mycorrhizal Mutualists.</title>
        <authorList>
            <consortium name="DOE Joint Genome Institute"/>
            <consortium name="Mycorrhizal Genomics Consortium"/>
            <person name="Kohler A."/>
            <person name="Kuo A."/>
            <person name="Nagy L.G."/>
            <person name="Floudas D."/>
            <person name="Copeland A."/>
            <person name="Barry K.W."/>
            <person name="Cichocki N."/>
            <person name="Veneault-Fourrey C."/>
            <person name="LaButti K."/>
            <person name="Lindquist E.A."/>
            <person name="Lipzen A."/>
            <person name="Lundell T."/>
            <person name="Morin E."/>
            <person name="Murat C."/>
            <person name="Riley R."/>
            <person name="Ohm R."/>
            <person name="Sun H."/>
            <person name="Tunlid A."/>
            <person name="Henrissat B."/>
            <person name="Grigoriev I.V."/>
            <person name="Hibbett D.S."/>
            <person name="Martin F."/>
        </authorList>
    </citation>
    <scope>NUCLEOTIDE SEQUENCE [LARGE SCALE GENOMIC DNA]</scope>
    <source>
        <strain evidence="2 3">SS14</strain>
    </source>
</reference>
<name>A0A0C9T3W8_SPHS4</name>